<organism evidence="2 3">
    <name type="scientific">Geosporobacter ferrireducens</name>
    <dbReference type="NCBI Taxonomy" id="1424294"/>
    <lineage>
        <taxon>Bacteria</taxon>
        <taxon>Bacillati</taxon>
        <taxon>Bacillota</taxon>
        <taxon>Clostridia</taxon>
        <taxon>Peptostreptococcales</taxon>
        <taxon>Thermotaleaceae</taxon>
        <taxon>Geosporobacter</taxon>
    </lineage>
</organism>
<dbReference type="AlphaFoldDB" id="A0A1D8GE66"/>
<keyword evidence="3" id="KW-1185">Reference proteome</keyword>
<protein>
    <recommendedName>
        <fullName evidence="1">DUF3786 domain-containing protein</fullName>
    </recommendedName>
</protein>
<dbReference type="OrthoDB" id="159408at2"/>
<dbReference type="Pfam" id="PF12654">
    <property type="entry name" value="DUF3786"/>
    <property type="match status" value="1"/>
</dbReference>
<dbReference type="EMBL" id="CP017269">
    <property type="protein sequence ID" value="AOT69206.1"/>
    <property type="molecule type" value="Genomic_DNA"/>
</dbReference>
<sequence length="227" mass="26132">MDYQAVKEDRQGKVPYEFIRDIFKDKDPFMMSELASAPYDPERQRFTVHMMGSLYYVQYPAGEVYTEEGEPIEVYAVMTLFLRYLANARGIPPTGKDITYKEIPGGHVYYSNFNSRTIMRLARAFGNRLEEVKEAFEAIGGQLVKTGDIGCRFQFMNNVYLTFILWKGDEELAPAANILFDMNTPYYFDAEDLAVVGDVAVGVLRNHGKIPNWKGLYENKHKKEELI</sequence>
<dbReference type="RefSeq" id="WP_069974772.1">
    <property type="nucleotide sequence ID" value="NZ_CP017269.1"/>
</dbReference>
<evidence type="ECO:0000313" key="3">
    <source>
        <dbReference type="Proteomes" id="UP000095743"/>
    </source>
</evidence>
<dbReference type="Proteomes" id="UP000095743">
    <property type="component" value="Chromosome"/>
</dbReference>
<gene>
    <name evidence="2" type="ORF">Gferi_06290</name>
</gene>
<dbReference type="KEGG" id="gfe:Gferi_06290"/>
<evidence type="ECO:0000259" key="1">
    <source>
        <dbReference type="Pfam" id="PF12654"/>
    </source>
</evidence>
<name>A0A1D8GE66_9FIRM</name>
<dbReference type="InterPro" id="IPR024264">
    <property type="entry name" value="DUF3786"/>
</dbReference>
<reference evidence="2 3" key="1">
    <citation type="submission" date="2016-09" db="EMBL/GenBank/DDBJ databases">
        <title>Genomic analysis reveals versatility of anaerobic energy metabolism of Geosporobacter ferrireducens IRF9 of phylum Firmicutes.</title>
        <authorList>
            <person name="Kim S.-J."/>
        </authorList>
    </citation>
    <scope>NUCLEOTIDE SEQUENCE [LARGE SCALE GENOMIC DNA]</scope>
    <source>
        <strain evidence="2 3">IRF9</strain>
    </source>
</reference>
<dbReference type="STRING" id="1424294.Gferi_06290"/>
<feature type="domain" description="DUF3786" evidence="1">
    <location>
        <begin position="30"/>
        <end position="201"/>
    </location>
</feature>
<proteinExistence type="predicted"/>
<accession>A0A1D8GE66</accession>
<evidence type="ECO:0000313" key="2">
    <source>
        <dbReference type="EMBL" id="AOT69206.1"/>
    </source>
</evidence>